<gene>
    <name evidence="1" type="ORF">CEN44_22105</name>
</gene>
<evidence type="ECO:0000313" key="1">
    <source>
        <dbReference type="EMBL" id="PLZ85559.1"/>
    </source>
</evidence>
<comment type="caution">
    <text evidence="1">The sequence shown here is derived from an EMBL/GenBank/DDBJ whole genome shotgun (WGS) entry which is preliminary data.</text>
</comment>
<evidence type="ECO:0008006" key="3">
    <source>
        <dbReference type="Google" id="ProtNLM"/>
    </source>
</evidence>
<name>A0A2N6JXY5_FISMU</name>
<protein>
    <recommendedName>
        <fullName evidence="3">Class I SAM-dependent methyltransferase</fullName>
    </recommendedName>
</protein>
<dbReference type="Gene3D" id="3.40.50.150">
    <property type="entry name" value="Vaccinia Virus protein VP39"/>
    <property type="match status" value="1"/>
</dbReference>
<dbReference type="RefSeq" id="WP_026086225.1">
    <property type="nucleotide sequence ID" value="NZ_CAWNVR010000639.1"/>
</dbReference>
<accession>A0A2N6JXY5</accession>
<evidence type="ECO:0000313" key="2">
    <source>
        <dbReference type="Proteomes" id="UP000235036"/>
    </source>
</evidence>
<keyword evidence="2" id="KW-1185">Reference proteome</keyword>
<organism evidence="1 2">
    <name type="scientific">Fischerella muscicola CCMEE 5323</name>
    <dbReference type="NCBI Taxonomy" id="2019572"/>
    <lineage>
        <taxon>Bacteria</taxon>
        <taxon>Bacillati</taxon>
        <taxon>Cyanobacteriota</taxon>
        <taxon>Cyanophyceae</taxon>
        <taxon>Nostocales</taxon>
        <taxon>Hapalosiphonaceae</taxon>
        <taxon>Fischerella</taxon>
    </lineage>
</organism>
<dbReference type="AlphaFoldDB" id="A0A2N6JXY5"/>
<sequence length="258" mass="28944">MTNLLRNSSIPYLIGNMLTTTAWGFKFINAQVKLYKEAWFTPTFHELLLEIANFPPGKMPTRKTLAGLLTGWGNNHFAANLDYLEEVAKQAAKTPGPILECGSGLTTILLGLLAGRRGVEIWSLEHIPQWYTRVNTVLERYEISGVNLYLSPLHDFGGFCWYNPPFPCLPNNFRLVICDGPPSNQTPGGRYGLLPVLGQHLCDDALILLDDADRECEAEVLRRWTTESRVSVLLHKQVCGSFAFVTYPGKVNEFEVNQ</sequence>
<dbReference type="SUPFAM" id="SSF53335">
    <property type="entry name" value="S-adenosyl-L-methionine-dependent methyltransferases"/>
    <property type="match status" value="1"/>
</dbReference>
<reference evidence="1 2" key="1">
    <citation type="submission" date="2017-08" db="EMBL/GenBank/DDBJ databases">
        <title>Genomes of Fischerella (Mastigocladus) sp. strains.</title>
        <authorList>
            <person name="Miller S.R."/>
        </authorList>
    </citation>
    <scope>NUCLEOTIDE SEQUENCE [LARGE SCALE GENOMIC DNA]</scope>
    <source>
        <strain evidence="1 2">CCMEE 5323</strain>
    </source>
</reference>
<dbReference type="Proteomes" id="UP000235036">
    <property type="component" value="Unassembled WGS sequence"/>
</dbReference>
<proteinExistence type="predicted"/>
<dbReference type="InterPro" id="IPR029063">
    <property type="entry name" value="SAM-dependent_MTases_sf"/>
</dbReference>
<dbReference type="EMBL" id="NRQW01000515">
    <property type="protein sequence ID" value="PLZ85559.1"/>
    <property type="molecule type" value="Genomic_DNA"/>
</dbReference>